<keyword evidence="1" id="KW-0547">Nucleotide-binding</keyword>
<evidence type="ECO:0000259" key="6">
    <source>
        <dbReference type="SMART" id="SM00847"/>
    </source>
</evidence>
<keyword evidence="4" id="KW-0067">ATP-binding</keyword>
<evidence type="ECO:0000313" key="7">
    <source>
        <dbReference type="EMBL" id="KAH9312616.1"/>
    </source>
</evidence>
<dbReference type="GO" id="GO:0005634">
    <property type="term" value="C:nucleus"/>
    <property type="evidence" value="ECO:0007669"/>
    <property type="project" value="TreeGrafter"/>
</dbReference>
<feature type="non-terminal residue" evidence="7">
    <location>
        <position position="1"/>
    </location>
</feature>
<dbReference type="PANTHER" id="PTHR18934:SF237">
    <property type="entry name" value="ATP-DEPENDENT DNA_RNA HELICASE DHX36"/>
    <property type="match status" value="1"/>
</dbReference>
<dbReference type="AlphaFoldDB" id="A0AA38FXU4"/>
<evidence type="ECO:0000313" key="8">
    <source>
        <dbReference type="Proteomes" id="UP000824469"/>
    </source>
</evidence>
<dbReference type="PANTHER" id="PTHR18934">
    <property type="entry name" value="ATP-DEPENDENT RNA HELICASE"/>
    <property type="match status" value="1"/>
</dbReference>
<organism evidence="7 8">
    <name type="scientific">Taxus chinensis</name>
    <name type="common">Chinese yew</name>
    <name type="synonym">Taxus wallichiana var. chinensis</name>
    <dbReference type="NCBI Taxonomy" id="29808"/>
    <lineage>
        <taxon>Eukaryota</taxon>
        <taxon>Viridiplantae</taxon>
        <taxon>Streptophyta</taxon>
        <taxon>Embryophyta</taxon>
        <taxon>Tracheophyta</taxon>
        <taxon>Spermatophyta</taxon>
        <taxon>Pinopsida</taxon>
        <taxon>Pinidae</taxon>
        <taxon>Conifers II</taxon>
        <taxon>Cupressales</taxon>
        <taxon>Taxaceae</taxon>
        <taxon>Taxus</taxon>
    </lineage>
</organism>
<evidence type="ECO:0000256" key="5">
    <source>
        <dbReference type="ARBA" id="ARBA00060772"/>
    </source>
</evidence>
<comment type="similarity">
    <text evidence="5">Belongs to the DExH box helicase family.</text>
</comment>
<evidence type="ECO:0000256" key="3">
    <source>
        <dbReference type="ARBA" id="ARBA00022806"/>
    </source>
</evidence>
<dbReference type="SMART" id="SM00847">
    <property type="entry name" value="HA2"/>
    <property type="match status" value="1"/>
</dbReference>
<dbReference type="SUPFAM" id="SSF52540">
    <property type="entry name" value="P-loop containing nucleoside triphosphate hydrolases"/>
    <property type="match status" value="1"/>
</dbReference>
<keyword evidence="3" id="KW-0347">Helicase</keyword>
<dbReference type="Proteomes" id="UP000824469">
    <property type="component" value="Unassembled WGS sequence"/>
</dbReference>
<name>A0AA38FXU4_TAXCH</name>
<proteinExistence type="inferred from homology"/>
<reference evidence="7 8" key="1">
    <citation type="journal article" date="2021" name="Nat. Plants">
        <title>The Taxus genome provides insights into paclitaxel biosynthesis.</title>
        <authorList>
            <person name="Xiong X."/>
            <person name="Gou J."/>
            <person name="Liao Q."/>
            <person name="Li Y."/>
            <person name="Zhou Q."/>
            <person name="Bi G."/>
            <person name="Li C."/>
            <person name="Du R."/>
            <person name="Wang X."/>
            <person name="Sun T."/>
            <person name="Guo L."/>
            <person name="Liang H."/>
            <person name="Lu P."/>
            <person name="Wu Y."/>
            <person name="Zhang Z."/>
            <person name="Ro D.K."/>
            <person name="Shang Y."/>
            <person name="Huang S."/>
            <person name="Yan J."/>
        </authorList>
    </citation>
    <scope>NUCLEOTIDE SEQUENCE [LARGE SCALE GENOMIC DNA]</scope>
    <source>
        <strain evidence="7">Ta-2019</strain>
    </source>
</reference>
<protein>
    <recommendedName>
        <fullName evidence="6">Helicase-associated domain-containing protein</fullName>
    </recommendedName>
</protein>
<gene>
    <name evidence="7" type="ORF">KI387_027651</name>
</gene>
<dbReference type="Gene3D" id="3.40.50.300">
    <property type="entry name" value="P-loop containing nucleotide triphosphate hydrolases"/>
    <property type="match status" value="1"/>
</dbReference>
<dbReference type="InterPro" id="IPR048333">
    <property type="entry name" value="HA2_WH"/>
</dbReference>
<dbReference type="GO" id="GO:0004386">
    <property type="term" value="F:helicase activity"/>
    <property type="evidence" value="ECO:0007669"/>
    <property type="project" value="UniProtKB-KW"/>
</dbReference>
<keyword evidence="2" id="KW-0378">Hydrolase</keyword>
<dbReference type="GO" id="GO:0003723">
    <property type="term" value="F:RNA binding"/>
    <property type="evidence" value="ECO:0007669"/>
    <property type="project" value="TreeGrafter"/>
</dbReference>
<dbReference type="InterPro" id="IPR007502">
    <property type="entry name" value="Helicase-assoc_dom"/>
</dbReference>
<feature type="domain" description="Helicase-associated" evidence="6">
    <location>
        <begin position="275"/>
        <end position="357"/>
    </location>
</feature>
<dbReference type="Gene3D" id="1.20.120.1080">
    <property type="match status" value="1"/>
</dbReference>
<evidence type="ECO:0000256" key="4">
    <source>
        <dbReference type="ARBA" id="ARBA00022840"/>
    </source>
</evidence>
<comment type="caution">
    <text evidence="7">The sequence shown here is derived from an EMBL/GenBank/DDBJ whole genome shotgun (WGS) entry which is preliminary data.</text>
</comment>
<dbReference type="Pfam" id="PF21010">
    <property type="entry name" value="HA2_C"/>
    <property type="match status" value="1"/>
</dbReference>
<keyword evidence="8" id="KW-1185">Reference proteome</keyword>
<dbReference type="Pfam" id="PF04408">
    <property type="entry name" value="WHD_HA2"/>
    <property type="match status" value="1"/>
</dbReference>
<sequence length="359" mass="40507">MEELKLQEIEQEIVIRRKDSVKGVQFLENTAQELGLYFRAYNKEKDEILVVSKVPLPNYRADLDEMHGSMQREIQISMVTECRVESILASASKICAQESMPSESSQMYHSPVHSYEIPRGYGENLLLSLKLCHQQWEVKATPAAVEMQCFRERLPAYKMKDQLLTAVANNQVLNYASIIIKIIIATNIAETSITIEDVVFVVDCGKAKQSSYDALNKLSCLSPYWISKLLLISYQKSSEHLWKALCLQIKCLRIQNVANFLAKALQLPEPLAVQNAIDLLKTIGALNDMENLTSLGRHLSTLPLDPKVGKMLLMGVVFQCLSPTLTIAATLSYRDPFILSFERRCEADKARKKFAGDSN</sequence>
<dbReference type="InterPro" id="IPR027417">
    <property type="entry name" value="P-loop_NTPase"/>
</dbReference>
<dbReference type="GO" id="GO:0005524">
    <property type="term" value="F:ATP binding"/>
    <property type="evidence" value="ECO:0007669"/>
    <property type="project" value="UniProtKB-KW"/>
</dbReference>
<dbReference type="FunFam" id="1.20.120.1080:FF:000002">
    <property type="entry name" value="Putative ATP-dependent RNA helicase DHX36"/>
    <property type="match status" value="1"/>
</dbReference>
<accession>A0AA38FXU4</accession>
<evidence type="ECO:0000256" key="2">
    <source>
        <dbReference type="ARBA" id="ARBA00022801"/>
    </source>
</evidence>
<evidence type="ECO:0000256" key="1">
    <source>
        <dbReference type="ARBA" id="ARBA00022741"/>
    </source>
</evidence>
<dbReference type="GO" id="GO:0016787">
    <property type="term" value="F:hydrolase activity"/>
    <property type="evidence" value="ECO:0007669"/>
    <property type="project" value="UniProtKB-KW"/>
</dbReference>
<dbReference type="EMBL" id="JAHRHJ020000006">
    <property type="protein sequence ID" value="KAH9312616.1"/>
    <property type="molecule type" value="Genomic_DNA"/>
</dbReference>